<dbReference type="AlphaFoldDB" id="A0A5Q0L677"/>
<dbReference type="PROSITE" id="PS50968">
    <property type="entry name" value="BIOTINYL_LIPOYL"/>
    <property type="match status" value="1"/>
</dbReference>
<proteinExistence type="inferred from homology"/>
<dbReference type="InterPro" id="IPR017453">
    <property type="entry name" value="GCV_H_sub"/>
</dbReference>
<dbReference type="CDD" id="cd06848">
    <property type="entry name" value="GCS_H"/>
    <property type="match status" value="1"/>
</dbReference>
<dbReference type="GO" id="GO:0009249">
    <property type="term" value="P:protein lipoylation"/>
    <property type="evidence" value="ECO:0007669"/>
    <property type="project" value="TreeGrafter"/>
</dbReference>
<comment type="similarity">
    <text evidence="1 3">Belongs to the GcvH family.</text>
</comment>
<comment type="subunit">
    <text evidence="3">The glycine cleavage system is composed of four proteins: P, T, L and H.</text>
</comment>
<evidence type="ECO:0000256" key="2">
    <source>
        <dbReference type="ARBA" id="ARBA00022823"/>
    </source>
</evidence>
<dbReference type="GO" id="GO:0005737">
    <property type="term" value="C:cytoplasm"/>
    <property type="evidence" value="ECO:0007669"/>
    <property type="project" value="TreeGrafter"/>
</dbReference>
<dbReference type="EMBL" id="CP045643">
    <property type="protein sequence ID" value="QFZ72483.1"/>
    <property type="molecule type" value="Genomic_DNA"/>
</dbReference>
<dbReference type="PANTHER" id="PTHR11715">
    <property type="entry name" value="GLYCINE CLEAVAGE SYSTEM H PROTEIN"/>
    <property type="match status" value="1"/>
</dbReference>
<dbReference type="KEGG" id="sfy:GFH48_03695"/>
<dbReference type="HAMAP" id="MF_00272">
    <property type="entry name" value="GcvH"/>
    <property type="match status" value="1"/>
</dbReference>
<feature type="domain" description="Lipoyl-binding" evidence="5">
    <location>
        <begin position="24"/>
        <end position="106"/>
    </location>
</feature>
<dbReference type="NCBIfam" id="NF002270">
    <property type="entry name" value="PRK01202.1"/>
    <property type="match status" value="1"/>
</dbReference>
<protein>
    <recommendedName>
        <fullName evidence="3">Glycine cleavage system H protein</fullName>
    </recommendedName>
</protein>
<dbReference type="Pfam" id="PF01597">
    <property type="entry name" value="GCV_H"/>
    <property type="match status" value="1"/>
</dbReference>
<dbReference type="NCBIfam" id="TIGR00527">
    <property type="entry name" value="gcvH"/>
    <property type="match status" value="1"/>
</dbReference>
<dbReference type="InterPro" id="IPR002930">
    <property type="entry name" value="GCV_H"/>
</dbReference>
<evidence type="ECO:0000313" key="6">
    <source>
        <dbReference type="EMBL" id="QFZ72483.1"/>
    </source>
</evidence>
<dbReference type="InterPro" id="IPR011053">
    <property type="entry name" value="Single_hybrid_motif"/>
</dbReference>
<keyword evidence="2 3" id="KW-0450">Lipoyl</keyword>
<dbReference type="InterPro" id="IPR003016">
    <property type="entry name" value="2-oxoA_DH_lipoyl-BS"/>
</dbReference>
<dbReference type="GO" id="GO:0019464">
    <property type="term" value="P:glycine decarboxylation via glycine cleavage system"/>
    <property type="evidence" value="ECO:0007669"/>
    <property type="project" value="UniProtKB-UniRule"/>
</dbReference>
<feature type="modified residue" description="N6-lipoyllysine" evidence="3 4">
    <location>
        <position position="65"/>
    </location>
</feature>
<evidence type="ECO:0000259" key="5">
    <source>
        <dbReference type="PROSITE" id="PS50968"/>
    </source>
</evidence>
<keyword evidence="7" id="KW-1185">Reference proteome</keyword>
<evidence type="ECO:0000313" key="7">
    <source>
        <dbReference type="Proteomes" id="UP000326179"/>
    </source>
</evidence>
<organism evidence="6 7">
    <name type="scientific">Streptomyces fagopyri</name>
    <dbReference type="NCBI Taxonomy" id="2662397"/>
    <lineage>
        <taxon>Bacteria</taxon>
        <taxon>Bacillati</taxon>
        <taxon>Actinomycetota</taxon>
        <taxon>Actinomycetes</taxon>
        <taxon>Kitasatosporales</taxon>
        <taxon>Streptomycetaceae</taxon>
        <taxon>Streptomyces</taxon>
    </lineage>
</organism>
<reference evidence="6 7" key="1">
    <citation type="submission" date="2019-10" db="EMBL/GenBank/DDBJ databases">
        <title>A novel species.</title>
        <authorList>
            <person name="Gao J."/>
        </authorList>
    </citation>
    <scope>NUCLEOTIDE SEQUENCE [LARGE SCALE GENOMIC DNA]</scope>
    <source>
        <strain evidence="6 7">QMT-28</strain>
    </source>
</reference>
<dbReference type="PROSITE" id="PS00189">
    <property type="entry name" value="LIPOYL"/>
    <property type="match status" value="1"/>
</dbReference>
<dbReference type="InterPro" id="IPR033753">
    <property type="entry name" value="GCV_H/Fam206"/>
</dbReference>
<dbReference type="InterPro" id="IPR000089">
    <property type="entry name" value="Biotin_lipoyl"/>
</dbReference>
<dbReference type="RefSeq" id="WP_153286852.1">
    <property type="nucleotide sequence ID" value="NZ_CP045643.1"/>
</dbReference>
<evidence type="ECO:0000256" key="4">
    <source>
        <dbReference type="PIRSR" id="PIRSR617453-50"/>
    </source>
</evidence>
<evidence type="ECO:0000256" key="1">
    <source>
        <dbReference type="ARBA" id="ARBA00009249"/>
    </source>
</evidence>
<dbReference type="Proteomes" id="UP000326179">
    <property type="component" value="Chromosome"/>
</dbReference>
<dbReference type="PANTHER" id="PTHR11715:SF3">
    <property type="entry name" value="GLYCINE CLEAVAGE SYSTEM H PROTEIN-RELATED"/>
    <property type="match status" value="1"/>
</dbReference>
<name>A0A5Q0L677_9ACTN</name>
<comment type="function">
    <text evidence="3">The glycine cleavage system catalyzes the degradation of glycine. The H protein shuttles the methylamine group of glycine from the P protein to the T protein.</text>
</comment>
<dbReference type="Gene3D" id="2.40.50.100">
    <property type="match status" value="1"/>
</dbReference>
<comment type="cofactor">
    <cofactor evidence="3">
        <name>(R)-lipoate</name>
        <dbReference type="ChEBI" id="CHEBI:83088"/>
    </cofactor>
    <text evidence="3">Binds 1 lipoyl cofactor covalently.</text>
</comment>
<dbReference type="SUPFAM" id="SSF51230">
    <property type="entry name" value="Single hybrid motif"/>
    <property type="match status" value="1"/>
</dbReference>
<accession>A0A5Q0L677</accession>
<gene>
    <name evidence="3 6" type="primary">gcvH</name>
    <name evidence="6" type="ORF">GFH48_03695</name>
</gene>
<dbReference type="GO" id="GO:0005960">
    <property type="term" value="C:glycine cleavage complex"/>
    <property type="evidence" value="ECO:0007669"/>
    <property type="project" value="InterPro"/>
</dbReference>
<sequence length="131" mass="14495">MPHVPNELKYTRDHEWVRVTRDGVVRVGITDHAQKELGDIVFAELPAKGTGLSAGEPFGTLESVKAVTEVYAPVSGEVTALNDELNDSPEMVNTEPYGDGWLIEIAFTDRSELDRLLDDDGYESYIREGAE</sequence>
<evidence type="ECO:0000256" key="3">
    <source>
        <dbReference type="HAMAP-Rule" id="MF_00272"/>
    </source>
</evidence>